<protein>
    <submittedName>
        <fullName evidence="1">Uncharacterized protein</fullName>
    </submittedName>
</protein>
<dbReference type="VEuPathDB" id="VectorBase:ACUA022197"/>
<evidence type="ECO:0000313" key="1">
    <source>
        <dbReference type="EnsemblMetazoa" id="ACUA022197-PA"/>
    </source>
</evidence>
<keyword evidence="2" id="KW-1185">Reference proteome</keyword>
<reference evidence="1" key="2">
    <citation type="submission" date="2020-05" db="UniProtKB">
        <authorList>
            <consortium name="EnsemblMetazoa"/>
        </authorList>
    </citation>
    <scope>IDENTIFICATION</scope>
    <source>
        <strain evidence="1">A-37</strain>
    </source>
</reference>
<reference evidence="2" key="1">
    <citation type="submission" date="2013-09" db="EMBL/GenBank/DDBJ databases">
        <title>The Genome Sequence of Anopheles culicifacies species A.</title>
        <authorList>
            <consortium name="The Broad Institute Genomics Platform"/>
            <person name="Neafsey D.E."/>
            <person name="Besansky N."/>
            <person name="Howell P."/>
            <person name="Walton C."/>
            <person name="Young S.K."/>
            <person name="Zeng Q."/>
            <person name="Gargeya S."/>
            <person name="Fitzgerald M."/>
            <person name="Haas B."/>
            <person name="Abouelleil A."/>
            <person name="Allen A.W."/>
            <person name="Alvarado L."/>
            <person name="Arachchi H.M."/>
            <person name="Berlin A.M."/>
            <person name="Chapman S.B."/>
            <person name="Gainer-Dewar J."/>
            <person name="Goldberg J."/>
            <person name="Griggs A."/>
            <person name="Gujja S."/>
            <person name="Hansen M."/>
            <person name="Howarth C."/>
            <person name="Imamovic A."/>
            <person name="Ireland A."/>
            <person name="Larimer J."/>
            <person name="McCowan C."/>
            <person name="Murphy C."/>
            <person name="Pearson M."/>
            <person name="Poon T.W."/>
            <person name="Priest M."/>
            <person name="Roberts A."/>
            <person name="Saif S."/>
            <person name="Shea T."/>
            <person name="Sisk P."/>
            <person name="Sykes S."/>
            <person name="Wortman J."/>
            <person name="Nusbaum C."/>
            <person name="Birren B."/>
        </authorList>
    </citation>
    <scope>NUCLEOTIDE SEQUENCE [LARGE SCALE GENOMIC DNA]</scope>
    <source>
        <strain evidence="2">A-37</strain>
    </source>
</reference>
<name>A0A182MN17_9DIPT</name>
<organism evidence="1 2">
    <name type="scientific">Anopheles culicifacies</name>
    <dbReference type="NCBI Taxonomy" id="139723"/>
    <lineage>
        <taxon>Eukaryota</taxon>
        <taxon>Metazoa</taxon>
        <taxon>Ecdysozoa</taxon>
        <taxon>Arthropoda</taxon>
        <taxon>Hexapoda</taxon>
        <taxon>Insecta</taxon>
        <taxon>Pterygota</taxon>
        <taxon>Neoptera</taxon>
        <taxon>Endopterygota</taxon>
        <taxon>Diptera</taxon>
        <taxon>Nematocera</taxon>
        <taxon>Culicoidea</taxon>
        <taxon>Culicidae</taxon>
        <taxon>Anophelinae</taxon>
        <taxon>Anopheles</taxon>
        <taxon>culicifacies species complex</taxon>
    </lineage>
</organism>
<sequence length="150" mass="16976">MINLEALNINGSIIDTHFQLVTKSHEKIYAQSSLCDICESSNPVNDECIFNMLTHMPPKCHTIRHKNTPRIKEIKKGIVLIDTNEDILITDSCGEKRVVNSPTIAEITNCTVTILDQTFSYAPQITFKTEYLAPLYAKMFQQPNLMKSNS</sequence>
<evidence type="ECO:0000313" key="2">
    <source>
        <dbReference type="Proteomes" id="UP000075883"/>
    </source>
</evidence>
<proteinExistence type="predicted"/>
<dbReference type="Proteomes" id="UP000075883">
    <property type="component" value="Unassembled WGS sequence"/>
</dbReference>
<accession>A0A182MN17</accession>
<dbReference type="EnsemblMetazoa" id="ACUA022197-RA">
    <property type="protein sequence ID" value="ACUA022197-PA"/>
    <property type="gene ID" value="ACUA022197"/>
</dbReference>
<dbReference type="AlphaFoldDB" id="A0A182MN17"/>
<dbReference type="EMBL" id="AXCM01003779">
    <property type="status" value="NOT_ANNOTATED_CDS"/>
    <property type="molecule type" value="Genomic_DNA"/>
</dbReference>